<gene>
    <name evidence="6" type="ORF">H8R94_04845</name>
</gene>
<keyword evidence="3 5" id="KW-1133">Transmembrane helix</keyword>
<feature type="transmembrane region" description="Helical" evidence="5">
    <location>
        <begin position="112"/>
        <end position="134"/>
    </location>
</feature>
<evidence type="ECO:0000256" key="3">
    <source>
        <dbReference type="ARBA" id="ARBA00022989"/>
    </source>
</evidence>
<evidence type="ECO:0000313" key="7">
    <source>
        <dbReference type="Proteomes" id="UP000643810"/>
    </source>
</evidence>
<protein>
    <submittedName>
        <fullName evidence="6">Manganese efflux pump</fullName>
    </submittedName>
</protein>
<keyword evidence="7" id="KW-1185">Reference proteome</keyword>
<dbReference type="RefSeq" id="WP_186854049.1">
    <property type="nucleotide sequence ID" value="NZ_JACOPG010000002.1"/>
</dbReference>
<evidence type="ECO:0000313" key="6">
    <source>
        <dbReference type="EMBL" id="MBC5685936.1"/>
    </source>
</evidence>
<keyword evidence="1" id="KW-1003">Cell membrane</keyword>
<feature type="transmembrane region" description="Helical" evidence="5">
    <location>
        <begin position="73"/>
        <end position="91"/>
    </location>
</feature>
<dbReference type="EMBL" id="JACOPG010000002">
    <property type="protein sequence ID" value="MBC5685936.1"/>
    <property type="molecule type" value="Genomic_DNA"/>
</dbReference>
<name>A0ABR7GGP9_9FIRM</name>
<evidence type="ECO:0000256" key="5">
    <source>
        <dbReference type="SAM" id="Phobius"/>
    </source>
</evidence>
<evidence type="ECO:0000256" key="4">
    <source>
        <dbReference type="ARBA" id="ARBA00023136"/>
    </source>
</evidence>
<proteinExistence type="predicted"/>
<dbReference type="Pfam" id="PF02659">
    <property type="entry name" value="Mntp"/>
    <property type="match status" value="1"/>
</dbReference>
<feature type="transmembrane region" description="Helical" evidence="5">
    <location>
        <begin position="170"/>
        <end position="191"/>
    </location>
</feature>
<reference evidence="6 7" key="1">
    <citation type="submission" date="2020-08" db="EMBL/GenBank/DDBJ databases">
        <title>Genome public.</title>
        <authorList>
            <person name="Liu C."/>
            <person name="Sun Q."/>
        </authorList>
    </citation>
    <scope>NUCLEOTIDE SEQUENCE [LARGE SCALE GENOMIC DNA]</scope>
    <source>
        <strain evidence="6 7">NSJ-9</strain>
    </source>
</reference>
<keyword evidence="2 5" id="KW-0812">Transmembrane</keyword>
<dbReference type="InterPro" id="IPR003810">
    <property type="entry name" value="Mntp/YtaF"/>
</dbReference>
<comment type="caution">
    <text evidence="6">The sequence shown here is derived from an EMBL/GenBank/DDBJ whole genome shotgun (WGS) entry which is preliminary data.</text>
</comment>
<feature type="transmembrane region" description="Helical" evidence="5">
    <location>
        <begin position="35"/>
        <end position="57"/>
    </location>
</feature>
<evidence type="ECO:0000256" key="1">
    <source>
        <dbReference type="ARBA" id="ARBA00022475"/>
    </source>
</evidence>
<feature type="transmembrane region" description="Helical" evidence="5">
    <location>
        <begin position="140"/>
        <end position="158"/>
    </location>
</feature>
<feature type="transmembrane region" description="Helical" evidence="5">
    <location>
        <begin position="6"/>
        <end position="23"/>
    </location>
</feature>
<dbReference type="PANTHER" id="PTHR35529">
    <property type="entry name" value="MANGANESE EFFLUX PUMP MNTP-RELATED"/>
    <property type="match status" value="1"/>
</dbReference>
<dbReference type="Proteomes" id="UP000643810">
    <property type="component" value="Unassembled WGS sequence"/>
</dbReference>
<organism evidence="6 7">
    <name type="scientific">Roseburia lenta</name>
    <dbReference type="NCBI Taxonomy" id="2763061"/>
    <lineage>
        <taxon>Bacteria</taxon>
        <taxon>Bacillati</taxon>
        <taxon>Bacillota</taxon>
        <taxon>Clostridia</taxon>
        <taxon>Lachnospirales</taxon>
        <taxon>Lachnospiraceae</taxon>
        <taxon>Roseburia</taxon>
    </lineage>
</organism>
<evidence type="ECO:0000256" key="2">
    <source>
        <dbReference type="ARBA" id="ARBA00022692"/>
    </source>
</evidence>
<accession>A0ABR7GGP9</accession>
<dbReference type="PANTHER" id="PTHR35529:SF1">
    <property type="entry name" value="MANGANESE EFFLUX PUMP MNTP-RELATED"/>
    <property type="match status" value="1"/>
</dbReference>
<keyword evidence="4 5" id="KW-0472">Membrane</keyword>
<sequence>MSWIENILIIVGISLDIFAAMEIEGAMLADVKRKSLMIASTIVTVLQLIFFFGGYFVCYELEKHQIIQNAEEIGYIVATVVFALLGIRLIVKAIKREFVQEKRRDDIRVRDYIKIIAITSFYTLCAGCACGFVGTSVAMMGLVILVCSILVVVSGIYTGYHFGFESKTGAYAAGALLLWVAGGEILLRNVMHMI</sequence>